<dbReference type="Proteomes" id="UP000054662">
    <property type="component" value="Unassembled WGS sequence"/>
</dbReference>
<dbReference type="Gene3D" id="2.40.10.220">
    <property type="entry name" value="predicted glycosyltransferase like domains"/>
    <property type="match status" value="1"/>
</dbReference>
<dbReference type="STRING" id="45076.Lwor_2047"/>
<organism evidence="2 3">
    <name type="scientific">Legionella worsleiensis</name>
    <dbReference type="NCBI Taxonomy" id="45076"/>
    <lineage>
        <taxon>Bacteria</taxon>
        <taxon>Pseudomonadati</taxon>
        <taxon>Pseudomonadota</taxon>
        <taxon>Gammaproteobacteria</taxon>
        <taxon>Legionellales</taxon>
        <taxon>Legionellaceae</taxon>
        <taxon>Legionella</taxon>
    </lineage>
</organism>
<accession>A0A0W1A696</accession>
<sequence>MPVNERRQHFRIDDQIYFDYRVISPGELCTDSSISNQLLGENGQKYMEAMNYFQHIDHQLSELTQALSSKESAIADCLNLLNAKIDYLSRHVLMSGKLQMKKVNISLGGMSFKTSKLLEENTHLKIVLYTKPRMIPVILDAFVVYSQFQNETNYRTAVAFTQLTIEQEQLLSQHILQAQVKNQFD</sequence>
<dbReference type="InterPro" id="IPR009875">
    <property type="entry name" value="PilZ_domain"/>
</dbReference>
<dbReference type="PATRIC" id="fig|45076.6.peg.2237"/>
<keyword evidence="3" id="KW-1185">Reference proteome</keyword>
<dbReference type="AlphaFoldDB" id="A0A0W1A696"/>
<dbReference type="RefSeq" id="WP_058493814.1">
    <property type="nucleotide sequence ID" value="NZ_CBCRUR010000004.1"/>
</dbReference>
<evidence type="ECO:0000259" key="1">
    <source>
        <dbReference type="Pfam" id="PF07238"/>
    </source>
</evidence>
<protein>
    <submittedName>
        <fullName evidence="2">Type IV pilus assembly PilZ</fullName>
    </submittedName>
</protein>
<proteinExistence type="predicted"/>
<name>A0A0W1A696_9GAMM</name>
<dbReference type="OrthoDB" id="5567005at2"/>
<comment type="caution">
    <text evidence="2">The sequence shown here is derived from an EMBL/GenBank/DDBJ whole genome shotgun (WGS) entry which is preliminary data.</text>
</comment>
<gene>
    <name evidence="2" type="primary">pilZ_2</name>
    <name evidence="2" type="ORF">Lwor_2047</name>
</gene>
<evidence type="ECO:0000313" key="2">
    <source>
        <dbReference type="EMBL" id="KTD76822.1"/>
    </source>
</evidence>
<reference evidence="2 3" key="1">
    <citation type="submission" date="2015-11" db="EMBL/GenBank/DDBJ databases">
        <title>Genomic analysis of 38 Legionella species identifies large and diverse effector repertoires.</title>
        <authorList>
            <person name="Burstein D."/>
            <person name="Amaro F."/>
            <person name="Zusman T."/>
            <person name="Lifshitz Z."/>
            <person name="Cohen O."/>
            <person name="Gilbert J.A."/>
            <person name="Pupko T."/>
            <person name="Shuman H.A."/>
            <person name="Segal G."/>
        </authorList>
    </citation>
    <scope>NUCLEOTIDE SEQUENCE [LARGE SCALE GENOMIC DNA]</scope>
    <source>
        <strain evidence="2 3">ATCC 49508</strain>
    </source>
</reference>
<dbReference type="EMBL" id="LNZC01000027">
    <property type="protein sequence ID" value="KTD76822.1"/>
    <property type="molecule type" value="Genomic_DNA"/>
</dbReference>
<feature type="domain" description="PilZ" evidence="1">
    <location>
        <begin position="95"/>
        <end position="176"/>
    </location>
</feature>
<dbReference type="GO" id="GO:0035438">
    <property type="term" value="F:cyclic-di-GMP binding"/>
    <property type="evidence" value="ECO:0007669"/>
    <property type="project" value="InterPro"/>
</dbReference>
<evidence type="ECO:0000313" key="3">
    <source>
        <dbReference type="Proteomes" id="UP000054662"/>
    </source>
</evidence>
<dbReference type="Pfam" id="PF07238">
    <property type="entry name" value="PilZ"/>
    <property type="match status" value="1"/>
</dbReference>